<dbReference type="Proteomes" id="UP001419268">
    <property type="component" value="Unassembled WGS sequence"/>
</dbReference>
<evidence type="ECO:0000313" key="3">
    <source>
        <dbReference type="Proteomes" id="UP001419268"/>
    </source>
</evidence>
<keyword evidence="3" id="KW-1185">Reference proteome</keyword>
<comment type="caution">
    <text evidence="2">The sequence shown here is derived from an EMBL/GenBank/DDBJ whole genome shotgun (WGS) entry which is preliminary data.</text>
</comment>
<dbReference type="EMBL" id="JBBNAG010000009">
    <property type="protein sequence ID" value="KAK9105172.1"/>
    <property type="molecule type" value="Genomic_DNA"/>
</dbReference>
<feature type="compositionally biased region" description="Low complexity" evidence="1">
    <location>
        <begin position="25"/>
        <end position="35"/>
    </location>
</feature>
<evidence type="ECO:0000256" key="1">
    <source>
        <dbReference type="SAM" id="MobiDB-lite"/>
    </source>
</evidence>
<organism evidence="2 3">
    <name type="scientific">Stephania cephalantha</name>
    <dbReference type="NCBI Taxonomy" id="152367"/>
    <lineage>
        <taxon>Eukaryota</taxon>
        <taxon>Viridiplantae</taxon>
        <taxon>Streptophyta</taxon>
        <taxon>Embryophyta</taxon>
        <taxon>Tracheophyta</taxon>
        <taxon>Spermatophyta</taxon>
        <taxon>Magnoliopsida</taxon>
        <taxon>Ranunculales</taxon>
        <taxon>Menispermaceae</taxon>
        <taxon>Menispermoideae</taxon>
        <taxon>Cissampelideae</taxon>
        <taxon>Stephania</taxon>
    </lineage>
</organism>
<feature type="region of interest" description="Disordered" evidence="1">
    <location>
        <begin position="1"/>
        <end position="61"/>
    </location>
</feature>
<reference evidence="2 3" key="1">
    <citation type="submission" date="2024-01" db="EMBL/GenBank/DDBJ databases">
        <title>Genome assemblies of Stephania.</title>
        <authorList>
            <person name="Yang L."/>
        </authorList>
    </citation>
    <scope>NUCLEOTIDE SEQUENCE [LARGE SCALE GENOMIC DNA]</scope>
    <source>
        <strain evidence="2">JXDWG</strain>
        <tissue evidence="2">Leaf</tissue>
    </source>
</reference>
<gene>
    <name evidence="2" type="ORF">Scep_022016</name>
</gene>
<evidence type="ECO:0000313" key="2">
    <source>
        <dbReference type="EMBL" id="KAK9105172.1"/>
    </source>
</evidence>
<protein>
    <submittedName>
        <fullName evidence="2">Uncharacterized protein</fullName>
    </submittedName>
</protein>
<name>A0AAP0F776_9MAGN</name>
<sequence length="77" mass="8243">MRMTTKAAAVADDLPGDSPARRRVQPTVAAQTAATSGLADGVTTSSSTRRRRFDEVLTADNGATPARKFTKKIEEKH</sequence>
<proteinExistence type="predicted"/>
<accession>A0AAP0F776</accession>
<dbReference type="AlphaFoldDB" id="A0AAP0F776"/>